<evidence type="ECO:0000313" key="2">
    <source>
        <dbReference type="EMBL" id="CAH0726720.1"/>
    </source>
</evidence>
<dbReference type="AlphaFoldDB" id="A0A8J9YHD9"/>
<protein>
    <recommendedName>
        <fullName evidence="1">MCMDC2 N-terminal domain-containing protein</fullName>
    </recommendedName>
</protein>
<organism evidence="2 3">
    <name type="scientific">Brenthis ino</name>
    <name type="common">lesser marbled fritillary</name>
    <dbReference type="NCBI Taxonomy" id="405034"/>
    <lineage>
        <taxon>Eukaryota</taxon>
        <taxon>Metazoa</taxon>
        <taxon>Ecdysozoa</taxon>
        <taxon>Arthropoda</taxon>
        <taxon>Hexapoda</taxon>
        <taxon>Insecta</taxon>
        <taxon>Pterygota</taxon>
        <taxon>Neoptera</taxon>
        <taxon>Endopterygota</taxon>
        <taxon>Lepidoptera</taxon>
        <taxon>Glossata</taxon>
        <taxon>Ditrysia</taxon>
        <taxon>Papilionoidea</taxon>
        <taxon>Nymphalidae</taxon>
        <taxon>Heliconiinae</taxon>
        <taxon>Argynnini</taxon>
        <taxon>Brenthis</taxon>
    </lineage>
</organism>
<dbReference type="Proteomes" id="UP000838878">
    <property type="component" value="Chromosome 6"/>
</dbReference>
<proteinExistence type="predicted"/>
<evidence type="ECO:0000259" key="1">
    <source>
        <dbReference type="Pfam" id="PF26063"/>
    </source>
</evidence>
<evidence type="ECO:0000313" key="3">
    <source>
        <dbReference type="Proteomes" id="UP000838878"/>
    </source>
</evidence>
<dbReference type="InterPro" id="IPR058769">
    <property type="entry name" value="MCMDC2_N"/>
</dbReference>
<gene>
    <name evidence="2" type="ORF">BINO364_LOCUS12150</name>
</gene>
<feature type="domain" description="MCMDC2 N-terminal" evidence="1">
    <location>
        <begin position="3"/>
        <end position="107"/>
    </location>
</feature>
<name>A0A8J9YHD9_9NEOP</name>
<dbReference type="EMBL" id="OV170226">
    <property type="protein sequence ID" value="CAH0726720.1"/>
    <property type="molecule type" value="Genomic_DNA"/>
</dbReference>
<reference evidence="2" key="1">
    <citation type="submission" date="2021-12" db="EMBL/GenBank/DDBJ databases">
        <authorList>
            <person name="Martin H S."/>
        </authorList>
    </citation>
    <scope>NUCLEOTIDE SEQUENCE</scope>
</reference>
<accession>A0A8J9YHD9</accession>
<dbReference type="OrthoDB" id="2015372at2759"/>
<keyword evidence="3" id="KW-1185">Reference proteome</keyword>
<feature type="non-terminal residue" evidence="2">
    <location>
        <position position="572"/>
    </location>
</feature>
<sequence length="572" mass="64368">MEMKLNLLLYLEKRRILYDMKTACEYFVDQLNEKSVSKFPPLRYLLEVDVMNLIETFPELGDYFVKEPLNWQRHCNEILYACLKSLDNDMIQYVQSTQVNVNIRLTSFPSVFCNPNRKNYKGVTLLQGLLVEITKPTNYVYHSVWSCPDECDGNEVILQYIPKIPPKCCLCKRVLFENSGLRRCGDQVRATFKFKYDLLSKTFTIVDDLIKKLKLGGKYFMHAIILKKYIAIWSIEEVLPLPAPITSPISPDIKSLYDSCYGVPWKFIYCLASSFGVHTCPLNCFMNVKINILLSLTSIKAHFESNSPILHILVGGLDTGYAGRLMTQAATLADSYTLLGMSQNAVTSALIASSGGVCLLPSPLQNYSRKQIHSILSIIESGEISQGPHIAKLRCAIWAQGMDFKKMIISNIGSVFGNICRGDYGEWVNEVADNNLENAVNPPGTIKEEIQSLRDVSIYINVIAGIRVSLTEETEMLLHNYFLAARKSPMAVTIGSLGALVTSCATCARLCRRSVASVQDAIFAIWLHISGMPEQRIAPEECLETPADIKKFDKVMKKFITWLEQFIGCSIL</sequence>
<dbReference type="Pfam" id="PF26063">
    <property type="entry name" value="MCMDC2_N"/>
    <property type="match status" value="1"/>
</dbReference>